<name>A0A2V2YW28_9BACL</name>
<evidence type="ECO:0000313" key="1">
    <source>
        <dbReference type="EMBL" id="PWW04834.1"/>
    </source>
</evidence>
<evidence type="ECO:0000313" key="2">
    <source>
        <dbReference type="Proteomes" id="UP000246635"/>
    </source>
</evidence>
<gene>
    <name evidence="1" type="ORF">DFQ01_106118</name>
</gene>
<reference evidence="1 2" key="1">
    <citation type="submission" date="2018-05" db="EMBL/GenBank/DDBJ databases">
        <title>Genomic Encyclopedia of Type Strains, Phase III (KMG-III): the genomes of soil and plant-associated and newly described type strains.</title>
        <authorList>
            <person name="Whitman W."/>
        </authorList>
    </citation>
    <scope>NUCLEOTIDE SEQUENCE [LARGE SCALE GENOMIC DNA]</scope>
    <source>
        <strain evidence="1 2">CECT 5696</strain>
    </source>
</reference>
<accession>A0A2V2YW28</accession>
<dbReference type="Pfam" id="PF18934">
    <property type="entry name" value="DUF5682"/>
    <property type="match status" value="1"/>
</dbReference>
<organism evidence="1 2">
    <name type="scientific">Paenibacillus cellulosilyticus</name>
    <dbReference type="NCBI Taxonomy" id="375489"/>
    <lineage>
        <taxon>Bacteria</taxon>
        <taxon>Bacillati</taxon>
        <taxon>Bacillota</taxon>
        <taxon>Bacilli</taxon>
        <taxon>Bacillales</taxon>
        <taxon>Paenibacillaceae</taxon>
        <taxon>Paenibacillus</taxon>
    </lineage>
</organism>
<proteinExistence type="predicted"/>
<comment type="caution">
    <text evidence="1">The sequence shown here is derived from an EMBL/GenBank/DDBJ whole genome shotgun (WGS) entry which is preliminary data.</text>
</comment>
<protein>
    <submittedName>
        <fullName evidence="1">Uncharacterized protein</fullName>
    </submittedName>
</protein>
<keyword evidence="2" id="KW-1185">Reference proteome</keyword>
<dbReference type="EMBL" id="QGTQ01000006">
    <property type="protein sequence ID" value="PWW04834.1"/>
    <property type="molecule type" value="Genomic_DNA"/>
</dbReference>
<dbReference type="InterPro" id="IPR043737">
    <property type="entry name" value="DUF5682"/>
</dbReference>
<dbReference type="Proteomes" id="UP000246635">
    <property type="component" value="Unassembled WGS sequence"/>
</dbReference>
<sequence>MSGSARGPHYWGIRHLSPAGAYHLLSLLKEVKPTAVLIEGPSDAGHLASQLVARGVVPPVAMLAYTEQLPVRTLLYPFADYSPEYQALLWAQRNGCHAEFIDLPTDVSLALQDLRRMPIAAEEAVAEADEPAEGMSFGLVQRDLYARIAELSGEPDYEAYWERCYEHLASPEAYQQAIVHFSSEFRDMTEEAELKSAPQEVAYNEIREAYMRRKIHDTIASGHQADRIVVISGAHHTPALTLQLPLMTDEQIKKLPRVPTRMTLMPYSYYKLSSHSGYGAGNMAPAYYELLWQSMQHGELEKLPALYLSAVAQQLRERGTWRSTASVIEGVRLAEALASMHGGSRPTWRDLRDAATVLFGHGELSVVAEALARIDIGTAIGSLPEGVSQTPVQDDLNRQLKRLKLEKYKSLVSAELELDLRENRRVKSEEAAYLDLNRSVFLHRLQTLGIRFARKGHVRQTDATWAEHWVLHWSPEAEIETVESTLKGETIELAAAYVIHEELLACTDIASAAKLIRKSCDCGLPQVMGQATHALQQLAVDAANFEQIAMTVHELSILLQYGSIRRIDTESLVPLMQQLFLRGTLLLVEAAGCNDAAAAGMVSAIHAMSTVAQEHYREVDEQLWTAKLKELAARDDRNAKLSGYAFSILLERHEAGEDECAQEVSRRLSPGIPADIGAGWFEGLSMRNRYGLLSRPYLWRELDAYISSLDDEPFKRSLVFLRRAFGSFEPREKAAIAELLGDLWGAGAETVGEALQQPLNEEEKVQLDELNDFDFGDL</sequence>
<dbReference type="AlphaFoldDB" id="A0A2V2YW28"/>